<evidence type="ECO:0000256" key="1">
    <source>
        <dbReference type="ARBA" id="ARBA00001947"/>
    </source>
</evidence>
<dbReference type="PANTHER" id="PTHR10890">
    <property type="entry name" value="CYSTEINYL-TRNA SYNTHETASE"/>
    <property type="match status" value="1"/>
</dbReference>
<dbReference type="PRINTS" id="PR00983">
    <property type="entry name" value="TRNASYNTHCYS"/>
</dbReference>
<dbReference type="Gene3D" id="1.20.120.1910">
    <property type="entry name" value="Cysteine-tRNA ligase, C-terminal anti-codon recognition domain"/>
    <property type="match status" value="1"/>
</dbReference>
<feature type="compositionally biased region" description="Low complexity" evidence="14">
    <location>
        <begin position="25"/>
        <end position="36"/>
    </location>
</feature>
<dbReference type="SUPFAM" id="SSF47323">
    <property type="entry name" value="Anticodon-binding domain of a subclass of class I aminoacyl-tRNA synthetases"/>
    <property type="match status" value="1"/>
</dbReference>
<dbReference type="CDD" id="cd00672">
    <property type="entry name" value="CysRS_core"/>
    <property type="match status" value="1"/>
</dbReference>
<dbReference type="InterPro" id="IPR024909">
    <property type="entry name" value="Cys-tRNA/MSH_ligase"/>
</dbReference>
<dbReference type="GO" id="GO:0006423">
    <property type="term" value="P:cysteinyl-tRNA aminoacylation"/>
    <property type="evidence" value="ECO:0007669"/>
    <property type="project" value="InterPro"/>
</dbReference>
<evidence type="ECO:0000259" key="16">
    <source>
        <dbReference type="Pfam" id="PF09190"/>
    </source>
</evidence>
<comment type="subcellular location">
    <subcellularLocation>
        <location evidence="2">Cytoplasm</location>
    </subcellularLocation>
</comment>
<dbReference type="PANTHER" id="PTHR10890:SF3">
    <property type="entry name" value="CYSTEINE--TRNA LIGASE, CYTOPLASMIC"/>
    <property type="match status" value="1"/>
</dbReference>
<keyword evidence="7" id="KW-0479">Metal-binding</keyword>
<accession>A0A0F7SK23</accession>
<keyword evidence="9" id="KW-0862">Zinc</keyword>
<dbReference type="GO" id="GO:0004817">
    <property type="term" value="F:cysteine-tRNA ligase activity"/>
    <property type="evidence" value="ECO:0007669"/>
    <property type="project" value="UniProtKB-EC"/>
</dbReference>
<evidence type="ECO:0000256" key="2">
    <source>
        <dbReference type="ARBA" id="ARBA00004496"/>
    </source>
</evidence>
<dbReference type="SUPFAM" id="SSF52374">
    <property type="entry name" value="Nucleotidylyl transferase"/>
    <property type="match status" value="1"/>
</dbReference>
<keyword evidence="5" id="KW-0963">Cytoplasm</keyword>
<keyword evidence="10" id="KW-0067">ATP-binding</keyword>
<dbReference type="Pfam" id="PF01406">
    <property type="entry name" value="tRNA-synt_1e"/>
    <property type="match status" value="1"/>
</dbReference>
<evidence type="ECO:0000256" key="7">
    <source>
        <dbReference type="ARBA" id="ARBA00022723"/>
    </source>
</evidence>
<reference evidence="17" key="1">
    <citation type="submission" date="2014-08" db="EMBL/GenBank/DDBJ databases">
        <authorList>
            <person name="Sharma Rahul"/>
            <person name="Thines Marco"/>
        </authorList>
    </citation>
    <scope>NUCLEOTIDE SEQUENCE</scope>
</reference>
<evidence type="ECO:0000259" key="15">
    <source>
        <dbReference type="Pfam" id="PF01406"/>
    </source>
</evidence>
<dbReference type="GO" id="GO:0005737">
    <property type="term" value="C:cytoplasm"/>
    <property type="evidence" value="ECO:0007669"/>
    <property type="project" value="UniProtKB-SubCell"/>
</dbReference>
<keyword evidence="12 17" id="KW-0030">Aminoacyl-tRNA synthetase</keyword>
<evidence type="ECO:0000256" key="11">
    <source>
        <dbReference type="ARBA" id="ARBA00022917"/>
    </source>
</evidence>
<dbReference type="GO" id="GO:0046872">
    <property type="term" value="F:metal ion binding"/>
    <property type="evidence" value="ECO:0007669"/>
    <property type="project" value="UniProtKB-KW"/>
</dbReference>
<evidence type="ECO:0000256" key="10">
    <source>
        <dbReference type="ARBA" id="ARBA00022840"/>
    </source>
</evidence>
<proteinExistence type="inferred from homology"/>
<keyword evidence="6" id="KW-0436">Ligase</keyword>
<feature type="compositionally biased region" description="Polar residues" evidence="14">
    <location>
        <begin position="1"/>
        <end position="24"/>
    </location>
</feature>
<feature type="domain" description="tRNA synthetases class I catalytic" evidence="15">
    <location>
        <begin position="68"/>
        <end position="517"/>
    </location>
</feature>
<sequence length="816" mass="91455">MSTSSAVRPESSNTPVIPSQESTEGSAAAAASVAGSKVRQPEWLQPTPKEEPVLKVWNSLTRSKVPFVPKVANQVTWYNCGPTVYDASHMGHARNYVTQDVLRRIMRDYFGYDVHFVMNVTDIDDKIIIRSRQEHLLNRLRDSTISLTPELINQAREAWAFYLRKTIGKALPESEIPAKGQEEKIWDDVLVGKWETDQEWRNKLVAGFEKMTLWWKTLTSSRAAIRDAEKTLAENKTQAEVAQALIEGVSDPLALHLDDLHGSTVTSPQISRALAAHWEKSFLTSMEQLNVLPADTLTRVSEYVPEVVSFVQGIVDRGFAYDDEKGSLYFDSVGYDGAVRKGLDGGEWKHSYAKLAPWSKGNSQLLAEGEGSLTSGTQRHPADFALWKSSKPGEPSWPSPWGQGRPGWHIECSVMASEILGDGMDIHSGGVDLMFPHHDNEIAQSEAFHDCKQWVNYFFHTGHLHIEGLKMSKSLKNFITIDEALAKNTARQLRLGFMLQLWNNKMDFKESTMAEAKSVESSFNNFFTQVKARKSQAEALGESFDGKHYFDEEEKQLTIDLKAAQANFRAALCDSFNTPLALQQLLELTTKANVYLQLKRRNLSVALTIADWMGRMLRMFGLGEGDRKDIGWGLKDQEGGGADRETLLMPYLRVISAFRDEVRKLSISKADPKDILALSDRLRDYDLAELGVALDDTEAGRALVKLVPAETLIEARETKLALARQKAAQQAANKEAQRVKQLAKMEKAKVPASEMFRPPNVPEKTYSAWDDKGIPTLDGEGVEISKAKSKKLVKEYDNQVKGNAEYQKWVAEQEEA</sequence>
<dbReference type="EMBL" id="LN483273">
    <property type="protein sequence ID" value="CDZ98038.1"/>
    <property type="molecule type" value="Genomic_DNA"/>
</dbReference>
<dbReference type="NCBIfam" id="TIGR00435">
    <property type="entry name" value="cysS"/>
    <property type="match status" value="1"/>
</dbReference>
<evidence type="ECO:0000256" key="9">
    <source>
        <dbReference type="ARBA" id="ARBA00022833"/>
    </source>
</evidence>
<evidence type="ECO:0000256" key="3">
    <source>
        <dbReference type="ARBA" id="ARBA00005594"/>
    </source>
</evidence>
<dbReference type="InterPro" id="IPR015273">
    <property type="entry name" value="Cys-tRNA-synt_Ia_DALR"/>
</dbReference>
<comment type="cofactor">
    <cofactor evidence="1">
        <name>Zn(2+)</name>
        <dbReference type="ChEBI" id="CHEBI:29105"/>
    </cofactor>
</comment>
<dbReference type="InterPro" id="IPR032678">
    <property type="entry name" value="tRNA-synt_1_cat_dom"/>
</dbReference>
<evidence type="ECO:0000256" key="14">
    <source>
        <dbReference type="SAM" id="MobiDB-lite"/>
    </source>
</evidence>
<dbReference type="InterPro" id="IPR014729">
    <property type="entry name" value="Rossmann-like_a/b/a_fold"/>
</dbReference>
<dbReference type="InterPro" id="IPR009080">
    <property type="entry name" value="tRNAsynth_Ia_anticodon-bd"/>
</dbReference>
<protein>
    <recommendedName>
        <fullName evidence="4">cysteine--tRNA ligase</fullName>
        <ecNumber evidence="4">6.1.1.16</ecNumber>
    </recommendedName>
    <alternativeName>
        <fullName evidence="13">Cysteinyl-tRNA synthetase</fullName>
    </alternativeName>
</protein>
<feature type="domain" description="Cysteinyl-tRNA synthetase class Ia DALR" evidence="16">
    <location>
        <begin position="567"/>
        <end position="622"/>
    </location>
</feature>
<evidence type="ECO:0000313" key="17">
    <source>
        <dbReference type="EMBL" id="CDZ98038.1"/>
    </source>
</evidence>
<evidence type="ECO:0000256" key="4">
    <source>
        <dbReference type="ARBA" id="ARBA00012832"/>
    </source>
</evidence>
<dbReference type="Pfam" id="PF09190">
    <property type="entry name" value="DALR_2"/>
    <property type="match status" value="1"/>
</dbReference>
<dbReference type="EC" id="6.1.1.16" evidence="4"/>
<evidence type="ECO:0000256" key="8">
    <source>
        <dbReference type="ARBA" id="ARBA00022741"/>
    </source>
</evidence>
<keyword evidence="8" id="KW-0547">Nucleotide-binding</keyword>
<dbReference type="AlphaFoldDB" id="A0A0F7SK23"/>
<feature type="region of interest" description="Disordered" evidence="14">
    <location>
        <begin position="1"/>
        <end position="45"/>
    </location>
</feature>
<dbReference type="HAMAP" id="MF_00041">
    <property type="entry name" value="Cys_tRNA_synth"/>
    <property type="match status" value="1"/>
</dbReference>
<keyword evidence="11" id="KW-0648">Protein biosynthesis</keyword>
<evidence type="ECO:0000256" key="12">
    <source>
        <dbReference type="ARBA" id="ARBA00023146"/>
    </source>
</evidence>
<organism evidence="17">
    <name type="scientific">Phaffia rhodozyma</name>
    <name type="common">Yeast</name>
    <name type="synonym">Xanthophyllomyces dendrorhous</name>
    <dbReference type="NCBI Taxonomy" id="264483"/>
    <lineage>
        <taxon>Eukaryota</taxon>
        <taxon>Fungi</taxon>
        <taxon>Dikarya</taxon>
        <taxon>Basidiomycota</taxon>
        <taxon>Agaricomycotina</taxon>
        <taxon>Tremellomycetes</taxon>
        <taxon>Cystofilobasidiales</taxon>
        <taxon>Mrakiaceae</taxon>
        <taxon>Phaffia</taxon>
    </lineage>
</organism>
<evidence type="ECO:0000256" key="5">
    <source>
        <dbReference type="ARBA" id="ARBA00022490"/>
    </source>
</evidence>
<dbReference type="Gene3D" id="3.40.50.620">
    <property type="entry name" value="HUPs"/>
    <property type="match status" value="2"/>
</dbReference>
<dbReference type="InterPro" id="IPR015803">
    <property type="entry name" value="Cys-tRNA-ligase"/>
</dbReference>
<comment type="similarity">
    <text evidence="3">Belongs to the class-I aminoacyl-tRNA synthetase family.</text>
</comment>
<dbReference type="GO" id="GO:0005524">
    <property type="term" value="F:ATP binding"/>
    <property type="evidence" value="ECO:0007669"/>
    <property type="project" value="UniProtKB-KW"/>
</dbReference>
<evidence type="ECO:0000256" key="13">
    <source>
        <dbReference type="ARBA" id="ARBA00031499"/>
    </source>
</evidence>
<evidence type="ECO:0000256" key="6">
    <source>
        <dbReference type="ARBA" id="ARBA00022598"/>
    </source>
</evidence>
<name>A0A0F7SK23_PHARH</name>